<dbReference type="GO" id="GO:0006747">
    <property type="term" value="P:FAD biosynthetic process"/>
    <property type="evidence" value="ECO:0007669"/>
    <property type="project" value="UniProtKB-UniPathway"/>
</dbReference>
<evidence type="ECO:0000256" key="7">
    <source>
        <dbReference type="ARBA" id="ARBA00022741"/>
    </source>
</evidence>
<organism evidence="14 15">
    <name type="scientific">Bifidobacterium oedipodis</name>
    <dbReference type="NCBI Taxonomy" id="2675322"/>
    <lineage>
        <taxon>Bacteria</taxon>
        <taxon>Bacillati</taxon>
        <taxon>Actinomycetota</taxon>
        <taxon>Actinomycetes</taxon>
        <taxon>Bifidobacteriales</taxon>
        <taxon>Bifidobacteriaceae</taxon>
        <taxon>Bifidobacterium</taxon>
    </lineage>
</organism>
<dbReference type="PANTHER" id="PTHR22749:SF6">
    <property type="entry name" value="RIBOFLAVIN KINASE"/>
    <property type="match status" value="1"/>
</dbReference>
<dbReference type="Gene3D" id="3.40.50.620">
    <property type="entry name" value="HUPs"/>
    <property type="match status" value="1"/>
</dbReference>
<evidence type="ECO:0000256" key="3">
    <source>
        <dbReference type="ARBA" id="ARBA00022630"/>
    </source>
</evidence>
<feature type="region of interest" description="Disordered" evidence="12">
    <location>
        <begin position="174"/>
        <end position="199"/>
    </location>
</feature>
<dbReference type="PANTHER" id="PTHR22749">
    <property type="entry name" value="RIBOFLAVIN KINASE/FMN ADENYLYLTRANSFERASE"/>
    <property type="match status" value="1"/>
</dbReference>
<comment type="catalytic activity">
    <reaction evidence="10">
        <text>riboflavin + ATP = FMN + ADP + H(+)</text>
        <dbReference type="Rhea" id="RHEA:14357"/>
        <dbReference type="ChEBI" id="CHEBI:15378"/>
        <dbReference type="ChEBI" id="CHEBI:30616"/>
        <dbReference type="ChEBI" id="CHEBI:57986"/>
        <dbReference type="ChEBI" id="CHEBI:58210"/>
        <dbReference type="ChEBI" id="CHEBI:456216"/>
        <dbReference type="EC" id="2.7.1.26"/>
    </reaction>
</comment>
<evidence type="ECO:0000256" key="1">
    <source>
        <dbReference type="ARBA" id="ARBA00004726"/>
    </source>
</evidence>
<dbReference type="RefSeq" id="WP_169173119.1">
    <property type="nucleotide sequence ID" value="NZ_JAAIII010000009.1"/>
</dbReference>
<dbReference type="InterPro" id="IPR014729">
    <property type="entry name" value="Rossmann-like_a/b/a_fold"/>
</dbReference>
<keyword evidence="9" id="KW-0067">ATP-binding</keyword>
<keyword evidence="5 14" id="KW-0808">Transferase</keyword>
<evidence type="ECO:0000256" key="2">
    <source>
        <dbReference type="ARBA" id="ARBA00010214"/>
    </source>
</evidence>
<comment type="caution">
    <text evidence="14">The sequence shown here is derived from an EMBL/GenBank/DDBJ whole genome shotgun (WGS) entry which is preliminary data.</text>
</comment>
<evidence type="ECO:0000256" key="8">
    <source>
        <dbReference type="ARBA" id="ARBA00022827"/>
    </source>
</evidence>
<dbReference type="SUPFAM" id="SSF52374">
    <property type="entry name" value="Nucleotidylyl transferase"/>
    <property type="match status" value="1"/>
</dbReference>
<dbReference type="Proteomes" id="UP000532194">
    <property type="component" value="Unassembled WGS sequence"/>
</dbReference>
<accession>A0A7Y0ESC8</accession>
<keyword evidence="15" id="KW-1185">Reference proteome</keyword>
<keyword evidence="8" id="KW-0274">FAD</keyword>
<dbReference type="GO" id="GO:0003919">
    <property type="term" value="F:FMN adenylyltransferase activity"/>
    <property type="evidence" value="ECO:0007669"/>
    <property type="project" value="UniProtKB-EC"/>
</dbReference>
<comment type="similarity">
    <text evidence="2">Belongs to the RibF family.</text>
</comment>
<gene>
    <name evidence="14" type="ORF">G1C95_2301</name>
</gene>
<name>A0A7Y0ESC8_9BIFI</name>
<evidence type="ECO:0000256" key="9">
    <source>
        <dbReference type="ARBA" id="ARBA00022840"/>
    </source>
</evidence>
<sequence>MDITRLTPDEQGMVEWPTLSNDRKAVVSVGVFDGFHLGHRAVISRVVELAHKADAFAVAVVFDPRPGLVHRYAAAHNGEEPAADMVDSQALTSVDERLRHMEELGIDHVLVVRYTLAFAAKSYRFFLGQMVGKLGMRTLVLGQDAAMGNNREGDVKAIANLAAATGVFELDVVDDRGPGETRVPPDAQPTMPTTWGEPADPLAAMTKAERRAWSKKHQAKAVRVWSSTNVRYLLSQGRVKDANAILGRPHAIEGTVVHGEERGRTIGFPTANLGDDVTGYLPVDGVYAGWLIDGDKRWPSAISIGTKPTFSEKTGLHERVVEAYAITDNGEWLDLYEHHVRVEFVGFLRPQVKFDGPDELVAELKRNVEETKRLTA</sequence>
<keyword evidence="3" id="KW-0285">Flavoprotein</keyword>
<dbReference type="GO" id="GO:0008531">
    <property type="term" value="F:riboflavin kinase activity"/>
    <property type="evidence" value="ECO:0007669"/>
    <property type="project" value="UniProtKB-EC"/>
</dbReference>
<dbReference type="SUPFAM" id="SSF82114">
    <property type="entry name" value="Riboflavin kinase-like"/>
    <property type="match status" value="1"/>
</dbReference>
<evidence type="ECO:0000256" key="5">
    <source>
        <dbReference type="ARBA" id="ARBA00022679"/>
    </source>
</evidence>
<dbReference type="AlphaFoldDB" id="A0A7Y0ESC8"/>
<reference evidence="14 15" key="1">
    <citation type="submission" date="2020-02" db="EMBL/GenBank/DDBJ databases">
        <title>Characterization of phylogenetic diversity of novel bifidobacterial species isolated in Czech ZOOs.</title>
        <authorList>
            <person name="Lugli G.A."/>
            <person name="Vera N.B."/>
            <person name="Ventura M."/>
        </authorList>
    </citation>
    <scope>NUCLEOTIDE SEQUENCE [LARGE SCALE GENOMIC DNA]</scope>
    <source>
        <strain evidence="14 15">DSM 109957</strain>
    </source>
</reference>
<evidence type="ECO:0000313" key="15">
    <source>
        <dbReference type="Proteomes" id="UP000532194"/>
    </source>
</evidence>
<dbReference type="Gene3D" id="2.40.30.30">
    <property type="entry name" value="Riboflavin kinase-like"/>
    <property type="match status" value="1"/>
</dbReference>
<dbReference type="GO" id="GO:0009231">
    <property type="term" value="P:riboflavin biosynthetic process"/>
    <property type="evidence" value="ECO:0007669"/>
    <property type="project" value="InterPro"/>
</dbReference>
<dbReference type="InterPro" id="IPR015865">
    <property type="entry name" value="Riboflavin_kinase_bac/euk"/>
</dbReference>
<keyword evidence="4" id="KW-0288">FMN</keyword>
<dbReference type="UniPathway" id="UPA00277">
    <property type="reaction ID" value="UER00407"/>
</dbReference>
<dbReference type="EMBL" id="JAAIII010000009">
    <property type="protein sequence ID" value="NMM95113.1"/>
    <property type="molecule type" value="Genomic_DNA"/>
</dbReference>
<dbReference type="Pfam" id="PF01687">
    <property type="entry name" value="Flavokinase"/>
    <property type="match status" value="1"/>
</dbReference>
<evidence type="ECO:0000256" key="4">
    <source>
        <dbReference type="ARBA" id="ARBA00022643"/>
    </source>
</evidence>
<dbReference type="InterPro" id="IPR023468">
    <property type="entry name" value="Riboflavin_kinase"/>
</dbReference>
<evidence type="ECO:0000256" key="6">
    <source>
        <dbReference type="ARBA" id="ARBA00022695"/>
    </source>
</evidence>
<comment type="pathway">
    <text evidence="1">Cofactor biosynthesis; FAD biosynthesis; FAD from FMN: step 1/1.</text>
</comment>
<evidence type="ECO:0000259" key="13">
    <source>
        <dbReference type="SMART" id="SM00904"/>
    </source>
</evidence>
<evidence type="ECO:0000256" key="12">
    <source>
        <dbReference type="SAM" id="MobiDB-lite"/>
    </source>
</evidence>
<evidence type="ECO:0000313" key="14">
    <source>
        <dbReference type="EMBL" id="NMM95113.1"/>
    </source>
</evidence>
<feature type="domain" description="Riboflavin kinase" evidence="13">
    <location>
        <begin position="245"/>
        <end position="376"/>
    </location>
</feature>
<dbReference type="Pfam" id="PF06574">
    <property type="entry name" value="FAD_syn"/>
    <property type="match status" value="1"/>
</dbReference>
<dbReference type="CDD" id="cd02064">
    <property type="entry name" value="FAD_synthetase_N"/>
    <property type="match status" value="1"/>
</dbReference>
<keyword evidence="6 14" id="KW-0548">Nucleotidyltransferase</keyword>
<proteinExistence type="inferred from homology"/>
<dbReference type="GO" id="GO:0009398">
    <property type="term" value="P:FMN biosynthetic process"/>
    <property type="evidence" value="ECO:0007669"/>
    <property type="project" value="TreeGrafter"/>
</dbReference>
<protein>
    <submittedName>
        <fullName evidence="14">Bifunctional riboflavin kinase/FMN adenylyltransferase</fullName>
    </submittedName>
</protein>
<comment type="catalytic activity">
    <reaction evidence="11">
        <text>FMN + ATP + H(+) = FAD + diphosphate</text>
        <dbReference type="Rhea" id="RHEA:17237"/>
        <dbReference type="ChEBI" id="CHEBI:15378"/>
        <dbReference type="ChEBI" id="CHEBI:30616"/>
        <dbReference type="ChEBI" id="CHEBI:33019"/>
        <dbReference type="ChEBI" id="CHEBI:57692"/>
        <dbReference type="ChEBI" id="CHEBI:58210"/>
        <dbReference type="EC" id="2.7.7.2"/>
    </reaction>
</comment>
<keyword evidence="7" id="KW-0547">Nucleotide-binding</keyword>
<evidence type="ECO:0000256" key="11">
    <source>
        <dbReference type="ARBA" id="ARBA00049494"/>
    </source>
</evidence>
<dbReference type="InterPro" id="IPR023465">
    <property type="entry name" value="Riboflavin_kinase_dom_sf"/>
</dbReference>
<evidence type="ECO:0000256" key="10">
    <source>
        <dbReference type="ARBA" id="ARBA00047880"/>
    </source>
</evidence>
<dbReference type="GO" id="GO:0005524">
    <property type="term" value="F:ATP binding"/>
    <property type="evidence" value="ECO:0007669"/>
    <property type="project" value="UniProtKB-KW"/>
</dbReference>
<dbReference type="SMART" id="SM00904">
    <property type="entry name" value="Flavokinase"/>
    <property type="match status" value="1"/>
</dbReference>
<dbReference type="InterPro" id="IPR015864">
    <property type="entry name" value="FAD_synthase"/>
</dbReference>
<keyword evidence="14" id="KW-0418">Kinase</keyword>